<dbReference type="AlphaFoldDB" id="A0A1H2Z426"/>
<dbReference type="Pfam" id="PF01063">
    <property type="entry name" value="Aminotran_4"/>
    <property type="match status" value="1"/>
</dbReference>
<comment type="catalytic activity">
    <reaction evidence="9">
        <text>4-amino-4-deoxychorismate = 4-aminobenzoate + pyruvate + H(+)</text>
        <dbReference type="Rhea" id="RHEA:16201"/>
        <dbReference type="ChEBI" id="CHEBI:15361"/>
        <dbReference type="ChEBI" id="CHEBI:15378"/>
        <dbReference type="ChEBI" id="CHEBI:17836"/>
        <dbReference type="ChEBI" id="CHEBI:58406"/>
        <dbReference type="EC" id="4.1.3.38"/>
    </reaction>
</comment>
<dbReference type="GO" id="GO:0008153">
    <property type="term" value="P:4-aminobenzoate biosynthetic process"/>
    <property type="evidence" value="ECO:0007669"/>
    <property type="project" value="UniProtKB-UniRule"/>
</dbReference>
<dbReference type="NCBIfam" id="TIGR03461">
    <property type="entry name" value="pabC_Proteo"/>
    <property type="match status" value="1"/>
</dbReference>
<dbReference type="GO" id="GO:0030170">
    <property type="term" value="F:pyridoxal phosphate binding"/>
    <property type="evidence" value="ECO:0007669"/>
    <property type="project" value="InterPro"/>
</dbReference>
<dbReference type="Gene3D" id="3.20.10.10">
    <property type="entry name" value="D-amino Acid Aminotransferase, subunit A, domain 2"/>
    <property type="match status" value="1"/>
</dbReference>
<keyword evidence="4" id="KW-0663">Pyridoxal phosphate</keyword>
<proteinExistence type="inferred from homology"/>
<dbReference type="GO" id="GO:0008696">
    <property type="term" value="F:4-amino-4-deoxychorismate lyase activity"/>
    <property type="evidence" value="ECO:0007669"/>
    <property type="project" value="UniProtKB-UniRule"/>
</dbReference>
<evidence type="ECO:0000256" key="4">
    <source>
        <dbReference type="ARBA" id="ARBA00022898"/>
    </source>
</evidence>
<dbReference type="PANTHER" id="PTHR42743:SF2">
    <property type="entry name" value="AMINODEOXYCHORISMATE LYASE"/>
    <property type="match status" value="1"/>
</dbReference>
<dbReference type="GO" id="GO:0005829">
    <property type="term" value="C:cytosol"/>
    <property type="evidence" value="ECO:0007669"/>
    <property type="project" value="TreeGrafter"/>
</dbReference>
<dbReference type="EMBL" id="FNNE01000006">
    <property type="protein sequence ID" value="SDX12075.1"/>
    <property type="molecule type" value="Genomic_DNA"/>
</dbReference>
<reference evidence="11 12" key="1">
    <citation type="submission" date="2016-10" db="EMBL/GenBank/DDBJ databases">
        <authorList>
            <person name="de Groot N.N."/>
        </authorList>
    </citation>
    <scope>NUCLEOTIDE SEQUENCE [LARGE SCALE GENOMIC DNA]</scope>
    <source>
        <strain evidence="11 12">CGMCC 1.7059</strain>
    </source>
</reference>
<comment type="cofactor">
    <cofactor evidence="1">
        <name>pyridoxal 5'-phosphate</name>
        <dbReference type="ChEBI" id="CHEBI:597326"/>
    </cofactor>
</comment>
<evidence type="ECO:0000256" key="9">
    <source>
        <dbReference type="ARBA" id="ARBA00049529"/>
    </source>
</evidence>
<dbReference type="InterPro" id="IPR036038">
    <property type="entry name" value="Aminotransferase-like"/>
</dbReference>
<dbReference type="EC" id="4.1.3.38" evidence="8 10"/>
<organism evidence="11 12">
    <name type="scientific">Marinobacter mobilis</name>
    <dbReference type="NCBI Taxonomy" id="488533"/>
    <lineage>
        <taxon>Bacteria</taxon>
        <taxon>Pseudomonadati</taxon>
        <taxon>Pseudomonadota</taxon>
        <taxon>Gammaproteobacteria</taxon>
        <taxon>Pseudomonadales</taxon>
        <taxon>Marinobacteraceae</taxon>
        <taxon>Marinobacter</taxon>
    </lineage>
</organism>
<dbReference type="GO" id="GO:0046656">
    <property type="term" value="P:folic acid biosynthetic process"/>
    <property type="evidence" value="ECO:0007669"/>
    <property type="project" value="UniProtKB-KW"/>
</dbReference>
<dbReference type="InterPro" id="IPR043132">
    <property type="entry name" value="BCAT-like_C"/>
</dbReference>
<name>A0A1H2Z426_9GAMM</name>
<comment type="similarity">
    <text evidence="2">Belongs to the class-IV pyridoxal-phosphate-dependent aminotransferase family.</text>
</comment>
<dbReference type="Proteomes" id="UP000199675">
    <property type="component" value="Unassembled WGS sequence"/>
</dbReference>
<evidence type="ECO:0000313" key="12">
    <source>
        <dbReference type="Proteomes" id="UP000199675"/>
    </source>
</evidence>
<accession>A0A1H2Z426</accession>
<evidence type="ECO:0000256" key="10">
    <source>
        <dbReference type="NCBIfam" id="TIGR03461"/>
    </source>
</evidence>
<evidence type="ECO:0000256" key="8">
    <source>
        <dbReference type="ARBA" id="ARBA00035676"/>
    </source>
</evidence>
<dbReference type="PANTHER" id="PTHR42743">
    <property type="entry name" value="AMINO-ACID AMINOTRANSFERASE"/>
    <property type="match status" value="1"/>
</dbReference>
<evidence type="ECO:0000256" key="1">
    <source>
        <dbReference type="ARBA" id="ARBA00001933"/>
    </source>
</evidence>
<gene>
    <name evidence="11" type="ORF">SAMN04487960_106178</name>
</gene>
<evidence type="ECO:0000256" key="7">
    <source>
        <dbReference type="ARBA" id="ARBA00035633"/>
    </source>
</evidence>
<keyword evidence="6 11" id="KW-0456">Lyase</keyword>
<dbReference type="InterPro" id="IPR050571">
    <property type="entry name" value="Class-IV_PLP-Dep_Aminotrnsfr"/>
</dbReference>
<evidence type="ECO:0000256" key="3">
    <source>
        <dbReference type="ARBA" id="ARBA00011738"/>
    </source>
</evidence>
<evidence type="ECO:0000256" key="5">
    <source>
        <dbReference type="ARBA" id="ARBA00022909"/>
    </source>
</evidence>
<comment type="subunit">
    <text evidence="3">Homodimer.</text>
</comment>
<dbReference type="SUPFAM" id="SSF56752">
    <property type="entry name" value="D-aminoacid aminotransferase-like PLP-dependent enzymes"/>
    <property type="match status" value="1"/>
</dbReference>
<evidence type="ECO:0000313" key="11">
    <source>
        <dbReference type="EMBL" id="SDX12075.1"/>
    </source>
</evidence>
<evidence type="ECO:0000256" key="6">
    <source>
        <dbReference type="ARBA" id="ARBA00023239"/>
    </source>
</evidence>
<dbReference type="InterPro" id="IPR043131">
    <property type="entry name" value="BCAT-like_N"/>
</dbReference>
<comment type="pathway">
    <text evidence="7">Cofactor biosynthesis; tetrahydrofolate biosynthesis; 4-aminobenzoate from chorismate: step 2/2.</text>
</comment>
<evidence type="ECO:0000256" key="2">
    <source>
        <dbReference type="ARBA" id="ARBA00009320"/>
    </source>
</evidence>
<keyword evidence="12" id="KW-1185">Reference proteome</keyword>
<dbReference type="InterPro" id="IPR001544">
    <property type="entry name" value="Aminotrans_IV"/>
</dbReference>
<dbReference type="OrthoDB" id="9805628at2"/>
<dbReference type="STRING" id="488533.SAMN04487960_106178"/>
<keyword evidence="5" id="KW-0289">Folate biosynthesis</keyword>
<dbReference type="Gene3D" id="3.30.470.10">
    <property type="match status" value="1"/>
</dbReference>
<protein>
    <recommendedName>
        <fullName evidence="8 10">Aminodeoxychorismate lyase</fullName>
        <ecNumber evidence="8 10">4.1.3.38</ecNumber>
    </recommendedName>
</protein>
<sequence>MLSLVWAECDPLPAGDRGLSYGDGLFETIRVHGQRLLLGDRHLTRLHEGAQRLGIPVARSDLESCLAEALDRYARPGDWVLKLILTRGVGGRGYVPPVPCQPRLILSCHEMPVLPDPAGVSVQLGRHPLAVNPVLAGLKSLNRLDQVMASAELGAGNYEVLMTDGHGHLLEGTRTNLMLRVSGQWLMPPMSALAVHGVMQAEVKAQLQAAGEVVREQPLDLSLLSHPQLDGVFLMNSVTGIVPVSRIDDRDLPIDGSLATICRPLTSLK</sequence>
<dbReference type="InterPro" id="IPR017824">
    <property type="entry name" value="Aminodeoxychorismate_lyase_IV"/>
</dbReference>
<dbReference type="RefSeq" id="WP_091813767.1">
    <property type="nucleotide sequence ID" value="NZ_FNNE01000006.1"/>
</dbReference>